<evidence type="ECO:0008006" key="5">
    <source>
        <dbReference type="Google" id="ProtNLM"/>
    </source>
</evidence>
<feature type="compositionally biased region" description="Basic and acidic residues" evidence="2">
    <location>
        <begin position="335"/>
        <end position="362"/>
    </location>
</feature>
<feature type="compositionally biased region" description="Basic and acidic residues" evidence="2">
    <location>
        <begin position="312"/>
        <end position="326"/>
    </location>
</feature>
<evidence type="ECO:0000256" key="1">
    <source>
        <dbReference type="SAM" id="Coils"/>
    </source>
</evidence>
<accession>A0A2S8GPW3</accession>
<feature type="coiled-coil region" evidence="1">
    <location>
        <begin position="97"/>
        <end position="124"/>
    </location>
</feature>
<dbReference type="EMBL" id="PUHZ01000010">
    <property type="protein sequence ID" value="PQO46391.1"/>
    <property type="molecule type" value="Genomic_DNA"/>
</dbReference>
<protein>
    <recommendedName>
        <fullName evidence="5">DUF3106 domain-containing protein</fullName>
    </recommendedName>
</protein>
<evidence type="ECO:0000256" key="2">
    <source>
        <dbReference type="SAM" id="MobiDB-lite"/>
    </source>
</evidence>
<evidence type="ECO:0000313" key="4">
    <source>
        <dbReference type="Proteomes" id="UP000237819"/>
    </source>
</evidence>
<dbReference type="Proteomes" id="UP000237819">
    <property type="component" value="Unassembled WGS sequence"/>
</dbReference>
<dbReference type="RefSeq" id="WP_105335362.1">
    <property type="nucleotide sequence ID" value="NZ_PUHZ01000010.1"/>
</dbReference>
<evidence type="ECO:0000313" key="3">
    <source>
        <dbReference type="EMBL" id="PQO46391.1"/>
    </source>
</evidence>
<sequence length="393" mass="45817">MNRSAIFIGVAAVVLLIVLVGYGQQESESERVARIEAMSDADKLALRSKLERFESLPTGEKERLIALNEELEKQPDGEELRNVMHRYYDWLKTINSGQRLELQKASLEERMELIKEIVADQERKRFTEWTFSFMKGIKRKELDAIHDWIVGDWLVREKERVLANEELAYEYRPWLRGQGNRTEAIPEKDHVYFLWFNMSFINEIPEIMPSDEDFEELKSRLDEDTRRKLEAEPERQRGVLEAMMRAAIFSKYHRREEDAELQKFYLTLDEKRKAELALLSPERYDEELRAEYRREKGKQFFGKRPPGPPPWARDRDGRRGDGRGPGDRGPGGRGPDGRGGPDRGGRGPDRRPGGMERDERGMRRPMPAERITPPMPMNETSDPTPETPEKDGD</sequence>
<proteinExistence type="predicted"/>
<organism evidence="3 4">
    <name type="scientific">Blastopirellula marina</name>
    <dbReference type="NCBI Taxonomy" id="124"/>
    <lineage>
        <taxon>Bacteria</taxon>
        <taxon>Pseudomonadati</taxon>
        <taxon>Planctomycetota</taxon>
        <taxon>Planctomycetia</taxon>
        <taxon>Pirellulales</taxon>
        <taxon>Pirellulaceae</taxon>
        <taxon>Blastopirellula</taxon>
    </lineage>
</organism>
<feature type="region of interest" description="Disordered" evidence="2">
    <location>
        <begin position="296"/>
        <end position="393"/>
    </location>
</feature>
<comment type="caution">
    <text evidence="3">The sequence shown here is derived from an EMBL/GenBank/DDBJ whole genome shotgun (WGS) entry which is preliminary data.</text>
</comment>
<gene>
    <name evidence="3" type="ORF">C5Y93_10445</name>
</gene>
<reference evidence="3 4" key="1">
    <citation type="submission" date="2018-02" db="EMBL/GenBank/DDBJ databases">
        <title>Comparative genomes isolates from brazilian mangrove.</title>
        <authorList>
            <person name="Araujo J.E."/>
            <person name="Taketani R.G."/>
            <person name="Silva M.C.P."/>
            <person name="Loureco M.V."/>
            <person name="Andreote F.D."/>
        </authorList>
    </citation>
    <scope>NUCLEOTIDE SEQUENCE [LARGE SCALE GENOMIC DNA]</scope>
    <source>
        <strain evidence="3 4">Nap-Phe MGV</strain>
    </source>
</reference>
<keyword evidence="1" id="KW-0175">Coiled coil</keyword>
<name>A0A2S8GPW3_9BACT</name>
<dbReference type="AlphaFoldDB" id="A0A2S8GPW3"/>
<dbReference type="OrthoDB" id="279409at2"/>